<dbReference type="OrthoDB" id="1702666at2759"/>
<evidence type="ECO:0000313" key="2">
    <source>
        <dbReference type="Proteomes" id="UP000886595"/>
    </source>
</evidence>
<evidence type="ECO:0000313" key="1">
    <source>
        <dbReference type="EMBL" id="KAG2246993.1"/>
    </source>
</evidence>
<dbReference type="Proteomes" id="UP000886595">
    <property type="component" value="Unassembled WGS sequence"/>
</dbReference>
<dbReference type="AlphaFoldDB" id="A0A8X7PA27"/>
<keyword evidence="2" id="KW-1185">Reference proteome</keyword>
<gene>
    <name evidence="1" type="ORF">Bca52824_086621</name>
</gene>
<proteinExistence type="predicted"/>
<dbReference type="EMBL" id="JAAMPC010000017">
    <property type="protein sequence ID" value="KAG2246993.1"/>
    <property type="molecule type" value="Genomic_DNA"/>
</dbReference>
<reference evidence="1 2" key="1">
    <citation type="submission" date="2020-02" db="EMBL/GenBank/DDBJ databases">
        <authorList>
            <person name="Ma Q."/>
            <person name="Huang Y."/>
            <person name="Song X."/>
            <person name="Pei D."/>
        </authorList>
    </citation>
    <scope>NUCLEOTIDE SEQUENCE [LARGE SCALE GENOMIC DNA]</scope>
    <source>
        <strain evidence="1">Sxm20200214</strain>
        <tissue evidence="1">Leaf</tissue>
    </source>
</reference>
<organism evidence="1 2">
    <name type="scientific">Brassica carinata</name>
    <name type="common">Ethiopian mustard</name>
    <name type="synonym">Abyssinian cabbage</name>
    <dbReference type="NCBI Taxonomy" id="52824"/>
    <lineage>
        <taxon>Eukaryota</taxon>
        <taxon>Viridiplantae</taxon>
        <taxon>Streptophyta</taxon>
        <taxon>Embryophyta</taxon>
        <taxon>Tracheophyta</taxon>
        <taxon>Spermatophyta</taxon>
        <taxon>Magnoliopsida</taxon>
        <taxon>eudicotyledons</taxon>
        <taxon>Gunneridae</taxon>
        <taxon>Pentapetalae</taxon>
        <taxon>rosids</taxon>
        <taxon>malvids</taxon>
        <taxon>Brassicales</taxon>
        <taxon>Brassicaceae</taxon>
        <taxon>Brassiceae</taxon>
        <taxon>Brassica</taxon>
    </lineage>
</organism>
<sequence length="89" mass="9965">MELSNESEKRRQARTQVVFLKENLLTVIIPVGTGGSSFNDLSLTDFLDKFMEKKPKQNTWRSGSKSNLPRRMATSTVSLLSHVPLGTVN</sequence>
<comment type="caution">
    <text evidence="1">The sequence shown here is derived from an EMBL/GenBank/DDBJ whole genome shotgun (WGS) entry which is preliminary data.</text>
</comment>
<accession>A0A8X7PA27</accession>
<name>A0A8X7PA27_BRACI</name>
<protein>
    <submittedName>
        <fullName evidence="1">Uncharacterized protein</fullName>
    </submittedName>
</protein>